<sequence>MSAIPSMLSNLGQRYYFTPYSLLTEADLPLGLFRYLRLYHIT</sequence>
<proteinExistence type="predicted"/>
<keyword evidence="2" id="KW-1185">Reference proteome</keyword>
<name>A0ABV4XRU3_9CYAN</name>
<evidence type="ECO:0000313" key="2">
    <source>
        <dbReference type="Proteomes" id="UP001576784"/>
    </source>
</evidence>
<gene>
    <name evidence="1" type="ORF">ACE1CI_16005</name>
</gene>
<organism evidence="1 2">
    <name type="scientific">Floridaenema flaviceps BLCC-F50</name>
    <dbReference type="NCBI Taxonomy" id="3153642"/>
    <lineage>
        <taxon>Bacteria</taxon>
        <taxon>Bacillati</taxon>
        <taxon>Cyanobacteriota</taxon>
        <taxon>Cyanophyceae</taxon>
        <taxon>Oscillatoriophycideae</taxon>
        <taxon>Aerosakkonematales</taxon>
        <taxon>Aerosakkonemataceae</taxon>
        <taxon>Floridanema</taxon>
        <taxon>Floridanema flaviceps</taxon>
    </lineage>
</organism>
<dbReference type="Proteomes" id="UP001576784">
    <property type="component" value="Unassembled WGS sequence"/>
</dbReference>
<protein>
    <submittedName>
        <fullName evidence="1">Uncharacterized protein</fullName>
    </submittedName>
</protein>
<reference evidence="1 2" key="1">
    <citation type="submission" date="2024-09" db="EMBL/GenBank/DDBJ databases">
        <title>Floridaenema gen nov. (Aerosakkonemataceae, Aerosakkonematales ord. nov., Cyanobacteria) from benthic tropical and subtropical fresh waters, with the description of four new species.</title>
        <authorList>
            <person name="Moretto J.A."/>
            <person name="Berthold D.E."/>
            <person name="Lefler F.W."/>
            <person name="Huang I.-S."/>
            <person name="Laughinghouse H. IV."/>
        </authorList>
    </citation>
    <scope>NUCLEOTIDE SEQUENCE [LARGE SCALE GENOMIC DNA]</scope>
    <source>
        <strain evidence="1 2">BLCC-F50</strain>
    </source>
</reference>
<dbReference type="EMBL" id="JBHFNR010000110">
    <property type="protein sequence ID" value="MFB2894413.1"/>
    <property type="molecule type" value="Genomic_DNA"/>
</dbReference>
<evidence type="ECO:0000313" key="1">
    <source>
        <dbReference type="EMBL" id="MFB2894413.1"/>
    </source>
</evidence>
<accession>A0ABV4XRU3</accession>
<comment type="caution">
    <text evidence="1">The sequence shown here is derived from an EMBL/GenBank/DDBJ whole genome shotgun (WGS) entry which is preliminary data.</text>
</comment>
<dbReference type="RefSeq" id="WP_413264059.1">
    <property type="nucleotide sequence ID" value="NZ_JBHFNR010000110.1"/>
</dbReference>